<protein>
    <submittedName>
        <fullName evidence="2">GNAT family N-acetyltransferase</fullName>
    </submittedName>
</protein>
<proteinExistence type="predicted"/>
<dbReference type="STRING" id="1324314.BVG16_14905"/>
<comment type="caution">
    <text evidence="2">The sequence shown here is derived from an EMBL/GenBank/DDBJ whole genome shotgun (WGS) entry which is preliminary data.</text>
</comment>
<dbReference type="Gene3D" id="3.40.630.30">
    <property type="match status" value="1"/>
</dbReference>
<organism evidence="2 3">
    <name type="scientific">Paenibacillus selenitireducens</name>
    <dbReference type="NCBI Taxonomy" id="1324314"/>
    <lineage>
        <taxon>Bacteria</taxon>
        <taxon>Bacillati</taxon>
        <taxon>Bacillota</taxon>
        <taxon>Bacilli</taxon>
        <taxon>Bacillales</taxon>
        <taxon>Paenibacillaceae</taxon>
        <taxon>Paenibacillus</taxon>
    </lineage>
</organism>
<reference evidence="2 3" key="1">
    <citation type="submission" date="2017-01" db="EMBL/GenBank/DDBJ databases">
        <title>Genome analysis of Paenibacillus selenitrireducens ES3-24.</title>
        <authorList>
            <person name="Xu D."/>
            <person name="Yao R."/>
            <person name="Zheng S."/>
        </authorList>
    </citation>
    <scope>NUCLEOTIDE SEQUENCE [LARGE SCALE GENOMIC DNA]</scope>
    <source>
        <strain evidence="2 3">ES3-24</strain>
    </source>
</reference>
<dbReference type="PROSITE" id="PS51186">
    <property type="entry name" value="GNAT"/>
    <property type="match status" value="1"/>
</dbReference>
<dbReference type="AlphaFoldDB" id="A0A1T2XDJ3"/>
<name>A0A1T2XDJ3_9BACL</name>
<gene>
    <name evidence="2" type="ORF">BVG16_14905</name>
</gene>
<dbReference type="InterPro" id="IPR000182">
    <property type="entry name" value="GNAT_dom"/>
</dbReference>
<dbReference type="InterPro" id="IPR016181">
    <property type="entry name" value="Acyl_CoA_acyltransferase"/>
</dbReference>
<dbReference type="SUPFAM" id="SSF55729">
    <property type="entry name" value="Acyl-CoA N-acyltransferases (Nat)"/>
    <property type="match status" value="1"/>
</dbReference>
<accession>A0A1T2XDJ3</accession>
<evidence type="ECO:0000259" key="1">
    <source>
        <dbReference type="PROSITE" id="PS51186"/>
    </source>
</evidence>
<keyword evidence="3" id="KW-1185">Reference proteome</keyword>
<evidence type="ECO:0000313" key="3">
    <source>
        <dbReference type="Proteomes" id="UP000190188"/>
    </source>
</evidence>
<dbReference type="GO" id="GO:0016747">
    <property type="term" value="F:acyltransferase activity, transferring groups other than amino-acyl groups"/>
    <property type="evidence" value="ECO:0007669"/>
    <property type="project" value="InterPro"/>
</dbReference>
<dbReference type="EMBL" id="MSZX01000005">
    <property type="protein sequence ID" value="OPA77862.1"/>
    <property type="molecule type" value="Genomic_DNA"/>
</dbReference>
<keyword evidence="2" id="KW-0808">Transferase</keyword>
<feature type="domain" description="N-acetyltransferase" evidence="1">
    <location>
        <begin position="1"/>
        <end position="149"/>
    </location>
</feature>
<sequence>MITKLPIEQKEVADEVLTVQLPAYRIEAAIIESDAIPALRDTVDSLMGCGEIFYGLRDEEALIGAISFKIEEDTLDIHRLVIHPDHFRKGIGRKLVKYVLEHHPEIRKFIVATGSKNTPALQLYASEGFVAVRAFEVMPGLSITELEKN</sequence>
<dbReference type="Pfam" id="PF00583">
    <property type="entry name" value="Acetyltransf_1"/>
    <property type="match status" value="1"/>
</dbReference>
<dbReference type="CDD" id="cd04301">
    <property type="entry name" value="NAT_SF"/>
    <property type="match status" value="1"/>
</dbReference>
<dbReference type="OrthoDB" id="46888at2"/>
<dbReference type="Proteomes" id="UP000190188">
    <property type="component" value="Unassembled WGS sequence"/>
</dbReference>
<evidence type="ECO:0000313" key="2">
    <source>
        <dbReference type="EMBL" id="OPA77862.1"/>
    </source>
</evidence>